<dbReference type="Proteomes" id="UP000663932">
    <property type="component" value="Chromosome"/>
</dbReference>
<name>A0A8A8LAT0_LACGS</name>
<dbReference type="EMBL" id="CP071801">
    <property type="protein sequence ID" value="QTD66320.1"/>
    <property type="molecule type" value="Genomic_DNA"/>
</dbReference>
<organism evidence="1 2">
    <name type="scientific">Lactobacillus gasseri</name>
    <dbReference type="NCBI Taxonomy" id="1596"/>
    <lineage>
        <taxon>Bacteria</taxon>
        <taxon>Bacillati</taxon>
        <taxon>Bacillota</taxon>
        <taxon>Bacilli</taxon>
        <taxon>Lactobacillales</taxon>
        <taxon>Lactobacillaceae</taxon>
        <taxon>Lactobacillus</taxon>
    </lineage>
</organism>
<evidence type="ECO:0000313" key="1">
    <source>
        <dbReference type="EMBL" id="QTD66320.1"/>
    </source>
</evidence>
<protein>
    <submittedName>
        <fullName evidence="1">Uncharacterized protein</fullName>
    </submittedName>
</protein>
<gene>
    <name evidence="1" type="ORF">J3E67_000649</name>
</gene>
<dbReference type="RefSeq" id="WP_185954537.1">
    <property type="nucleotide sequence ID" value="NZ_CP071801.1"/>
</dbReference>
<sequence>MTLEARLISNSNAFFARQDKLPLAIDEYQKQFQIALMQQKKPLPTGISDD</sequence>
<dbReference type="AlphaFoldDB" id="A0A8A8LAT0"/>
<reference evidence="1" key="1">
    <citation type="submission" date="2021-03" db="EMBL/GenBank/DDBJ databases">
        <title>Whole genome sequence of Lactobacillus gasseri HL75.</title>
        <authorList>
            <person name="Kim J.-M."/>
            <person name="Chung S.H."/>
            <person name="Kim J.-S."/>
        </authorList>
    </citation>
    <scope>NUCLEOTIDE SEQUENCE</scope>
    <source>
        <strain evidence="1">HL75</strain>
    </source>
</reference>
<accession>A0A8A8LAT0</accession>
<evidence type="ECO:0000313" key="2">
    <source>
        <dbReference type="Proteomes" id="UP000663932"/>
    </source>
</evidence>
<proteinExistence type="predicted"/>